<dbReference type="InterPro" id="IPR029464">
    <property type="entry name" value="HSDR_N"/>
</dbReference>
<keyword evidence="3" id="KW-1185">Reference proteome</keyword>
<proteinExistence type="predicted"/>
<name>A0A0Q4B8I7_9BACT</name>
<evidence type="ECO:0000259" key="1">
    <source>
        <dbReference type="Pfam" id="PF13588"/>
    </source>
</evidence>
<dbReference type="Pfam" id="PF13588">
    <property type="entry name" value="HSDR_N_2"/>
    <property type="match status" value="1"/>
</dbReference>
<protein>
    <recommendedName>
        <fullName evidence="1">Type I restriction enzyme R protein N-terminal domain-containing protein</fullName>
    </recommendedName>
</protein>
<evidence type="ECO:0000313" key="2">
    <source>
        <dbReference type="EMBL" id="KQM09076.1"/>
    </source>
</evidence>
<dbReference type="PATRIC" id="fig|1702214.3.peg.1365"/>
<dbReference type="Proteomes" id="UP000054172">
    <property type="component" value="Unassembled WGS sequence"/>
</dbReference>
<dbReference type="EMBL" id="LIIK01000013">
    <property type="protein sequence ID" value="KQM09076.1"/>
    <property type="molecule type" value="Genomic_DNA"/>
</dbReference>
<evidence type="ECO:0000313" key="3">
    <source>
        <dbReference type="Proteomes" id="UP000054172"/>
    </source>
</evidence>
<feature type="domain" description="Type I restriction enzyme R protein N-terminal" evidence="1">
    <location>
        <begin position="42"/>
        <end position="138"/>
    </location>
</feature>
<sequence length="153" mass="17206">MGNPLPVLPQLCFPSYQPPLRPEGSGWAIYDPVRQMYVALTPEEWVRQSLLHYLLGYLGYPAGLMAVERLVEVNRQPQRADVVAYSRRATPYLLVECKAPSVPIDRTVLEQAARYNAVLHARYFAVTNGLVSHIFSVEGAAPRHLGAEWPAYE</sequence>
<dbReference type="STRING" id="1702214.AL399_03795"/>
<comment type="caution">
    <text evidence="2">The sequence shown here is derived from an EMBL/GenBank/DDBJ whole genome shotgun (WGS) entry which is preliminary data.</text>
</comment>
<gene>
    <name evidence="2" type="ORF">AL399_03795</name>
</gene>
<organism evidence="2 3">
    <name type="scientific">Candidatus [Bacteroides] periocalifornicus</name>
    <dbReference type="NCBI Taxonomy" id="1702214"/>
    <lineage>
        <taxon>Bacteria</taxon>
        <taxon>Pseudomonadati</taxon>
        <taxon>Bacteroidota</taxon>
    </lineage>
</organism>
<reference evidence="2" key="1">
    <citation type="submission" date="2015-08" db="EMBL/GenBank/DDBJ databases">
        <title>Candidatus Bacteriodes Periocalifornicus.</title>
        <authorList>
            <person name="McLean J.S."/>
            <person name="Kelley S."/>
        </authorList>
    </citation>
    <scope>NUCLEOTIDE SEQUENCE [LARGE SCALE GENOMIC DNA]</scope>
    <source>
        <strain evidence="2">12B</strain>
    </source>
</reference>
<accession>A0A0Q4B8I7</accession>
<dbReference type="AlphaFoldDB" id="A0A0Q4B8I7"/>